<name>A0A426DHL8_9FIRM</name>
<dbReference type="InterPro" id="IPR027417">
    <property type="entry name" value="P-loop_NTPase"/>
</dbReference>
<dbReference type="EMBL" id="RHJS01000002">
    <property type="protein sequence ID" value="RRK32244.1"/>
    <property type="molecule type" value="Genomic_DNA"/>
</dbReference>
<evidence type="ECO:0000313" key="2">
    <source>
        <dbReference type="EMBL" id="RRK32244.1"/>
    </source>
</evidence>
<dbReference type="PANTHER" id="PTHR33295">
    <property type="entry name" value="ATPASE"/>
    <property type="match status" value="1"/>
</dbReference>
<sequence>MDFKRDIYASLLQWKKNNFGKVLEVSGARQVGKTYILTKFAKENYKKFIYINMMQTSGQEFIACLDKASRWEPGEERVKQPIHKAFALFDCRFQDEEDTVVLIDEIQESARVYSLIRQFAREFQTHFIVAGSYLGKTMQKEYFLPAGDIETMILDTMSYEEFLEAAGKRELYERIDLFGNSSHEDYYSLKEMYDIYCRIGGYPAVVQKYFETGDVEACRKEVIHIIHIFIEESERYFNDILEMNLLEQLLPAIAQTMIREKKGSPNLIRELSAIVFRDDSNRITKKSINQAIAWFYRSNVIGYCGQVNEGNVLDVTPNCRFYFRDLGVAGYFLDMAGARPDTISGIINENFVYLYLKKKADNQEIAGLTPLYALYKDGELDFFVNSRKDYQNYGIEVKAGRAAGKTANQMLADGKIQYLYLLKGETFGGVEGKKITVPIYLMGRIRFESEIKG</sequence>
<proteinExistence type="predicted"/>
<dbReference type="Gene3D" id="3.40.50.300">
    <property type="entry name" value="P-loop containing nucleotide triphosphate hydrolases"/>
    <property type="match status" value="1"/>
</dbReference>
<evidence type="ECO:0000259" key="1">
    <source>
        <dbReference type="Pfam" id="PF13173"/>
    </source>
</evidence>
<dbReference type="RefSeq" id="WP_125127737.1">
    <property type="nucleotide sequence ID" value="NZ_RHJS01000002.1"/>
</dbReference>
<reference evidence="2" key="1">
    <citation type="submission" date="2018-10" db="EMBL/GenBank/DDBJ databases">
        <title>Schaedlerella arabinophila gen. nov. sp. nov., isolated from the mouse intestinal tract and comparative analysis with the genome of the closely related altered Schaedler flora strain ASF502.</title>
        <authorList>
            <person name="Miyake S."/>
            <person name="Soh M."/>
            <person name="Seedorf H."/>
        </authorList>
    </citation>
    <scope>NUCLEOTIDE SEQUENCE [LARGE SCALE GENOMIC DNA]</scope>
    <source>
        <strain evidence="2">DSM 106076</strain>
    </source>
</reference>
<gene>
    <name evidence="2" type="ORF">EBB54_13380</name>
</gene>
<dbReference type="Proteomes" id="UP000274920">
    <property type="component" value="Unassembled WGS sequence"/>
</dbReference>
<dbReference type="AlphaFoldDB" id="A0A426DHL8"/>
<dbReference type="Pfam" id="PF13173">
    <property type="entry name" value="AAA_14"/>
    <property type="match status" value="1"/>
</dbReference>
<keyword evidence="3" id="KW-1185">Reference proteome</keyword>
<feature type="domain" description="AAA" evidence="1">
    <location>
        <begin position="21"/>
        <end position="163"/>
    </location>
</feature>
<dbReference type="InterPro" id="IPR041682">
    <property type="entry name" value="AAA_14"/>
</dbReference>
<protein>
    <recommendedName>
        <fullName evidence="1">AAA domain-containing protein</fullName>
    </recommendedName>
</protein>
<accession>A0A426DHL8</accession>
<evidence type="ECO:0000313" key="3">
    <source>
        <dbReference type="Proteomes" id="UP000274920"/>
    </source>
</evidence>
<dbReference type="SUPFAM" id="SSF52540">
    <property type="entry name" value="P-loop containing nucleoside triphosphate hydrolases"/>
    <property type="match status" value="1"/>
</dbReference>
<organism evidence="2 3">
    <name type="scientific">Schaedlerella arabinosiphila</name>
    <dbReference type="NCBI Taxonomy" id="2044587"/>
    <lineage>
        <taxon>Bacteria</taxon>
        <taxon>Bacillati</taxon>
        <taxon>Bacillota</taxon>
        <taxon>Clostridia</taxon>
        <taxon>Lachnospirales</taxon>
        <taxon>Lachnospiraceae</taxon>
        <taxon>Schaedlerella</taxon>
    </lineage>
</organism>
<comment type="caution">
    <text evidence="2">The sequence shown here is derived from an EMBL/GenBank/DDBJ whole genome shotgun (WGS) entry which is preliminary data.</text>
</comment>
<dbReference type="PANTHER" id="PTHR33295:SF7">
    <property type="entry name" value="ATPASE"/>
    <property type="match status" value="1"/>
</dbReference>